<evidence type="ECO:0000256" key="1">
    <source>
        <dbReference type="SAM" id="SignalP"/>
    </source>
</evidence>
<accession>A0AAD9K5E3</accession>
<feature type="signal peptide" evidence="1">
    <location>
        <begin position="1"/>
        <end position="21"/>
    </location>
</feature>
<protein>
    <submittedName>
        <fullName evidence="2">Uncharacterized protein</fullName>
    </submittedName>
</protein>
<gene>
    <name evidence="2" type="ORF">LSH36_53g03063</name>
</gene>
<evidence type="ECO:0000313" key="2">
    <source>
        <dbReference type="EMBL" id="KAK2165214.1"/>
    </source>
</evidence>
<sequence>MKDFLLEIAIFTMLTTPIVVSEVCDIVNLKGATDDVLNGDYQLYSTTSCTYAVFKHGSRMLYLFRSGDYWMVDSYYHCDIVNDTYAYLKVDDPCSSSGSHRKSMEREKQIR</sequence>
<dbReference type="AlphaFoldDB" id="A0AAD9K5E3"/>
<feature type="chain" id="PRO_5041971008" evidence="1">
    <location>
        <begin position="22"/>
        <end position="111"/>
    </location>
</feature>
<dbReference type="EMBL" id="JAODUP010000053">
    <property type="protein sequence ID" value="KAK2165214.1"/>
    <property type="molecule type" value="Genomic_DNA"/>
</dbReference>
<reference evidence="2" key="1">
    <citation type="journal article" date="2023" name="Mol. Biol. Evol.">
        <title>Third-Generation Sequencing Reveals the Adaptive Role of the Epigenome in Three Deep-Sea Polychaetes.</title>
        <authorList>
            <person name="Perez M."/>
            <person name="Aroh O."/>
            <person name="Sun Y."/>
            <person name="Lan Y."/>
            <person name="Juniper S.K."/>
            <person name="Young C.R."/>
            <person name="Angers B."/>
            <person name="Qian P.Y."/>
        </authorList>
    </citation>
    <scope>NUCLEOTIDE SEQUENCE</scope>
    <source>
        <strain evidence="2">P08H-3</strain>
    </source>
</reference>
<comment type="caution">
    <text evidence="2">The sequence shown here is derived from an EMBL/GenBank/DDBJ whole genome shotgun (WGS) entry which is preliminary data.</text>
</comment>
<dbReference type="Proteomes" id="UP001208570">
    <property type="component" value="Unassembled WGS sequence"/>
</dbReference>
<name>A0AAD9K5E3_9ANNE</name>
<proteinExistence type="predicted"/>
<organism evidence="2 3">
    <name type="scientific">Paralvinella palmiformis</name>
    <dbReference type="NCBI Taxonomy" id="53620"/>
    <lineage>
        <taxon>Eukaryota</taxon>
        <taxon>Metazoa</taxon>
        <taxon>Spiralia</taxon>
        <taxon>Lophotrochozoa</taxon>
        <taxon>Annelida</taxon>
        <taxon>Polychaeta</taxon>
        <taxon>Sedentaria</taxon>
        <taxon>Canalipalpata</taxon>
        <taxon>Terebellida</taxon>
        <taxon>Terebelliformia</taxon>
        <taxon>Alvinellidae</taxon>
        <taxon>Paralvinella</taxon>
    </lineage>
</organism>
<keyword evidence="1" id="KW-0732">Signal</keyword>
<evidence type="ECO:0000313" key="3">
    <source>
        <dbReference type="Proteomes" id="UP001208570"/>
    </source>
</evidence>
<keyword evidence="3" id="KW-1185">Reference proteome</keyword>